<name>A0A409XXP1_9AGAR</name>
<dbReference type="Gene3D" id="3.40.50.1820">
    <property type="entry name" value="alpha/beta hydrolase"/>
    <property type="match status" value="1"/>
</dbReference>
<dbReference type="InterPro" id="IPR029058">
    <property type="entry name" value="AB_hydrolase_fold"/>
</dbReference>
<keyword evidence="3" id="KW-1185">Reference proteome</keyword>
<dbReference type="GO" id="GO:0004185">
    <property type="term" value="F:serine-type carboxypeptidase activity"/>
    <property type="evidence" value="ECO:0007669"/>
    <property type="project" value="InterPro"/>
</dbReference>
<protein>
    <recommendedName>
        <fullName evidence="1">AB hydrolase-1 domain-containing protein</fullName>
    </recommendedName>
</protein>
<accession>A0A409XXP1</accession>
<gene>
    <name evidence="2" type="ORF">CVT26_008553</name>
</gene>
<reference evidence="2 3" key="1">
    <citation type="journal article" date="2018" name="Evol. Lett.">
        <title>Horizontal gene cluster transfer increased hallucinogenic mushroom diversity.</title>
        <authorList>
            <person name="Reynolds H.T."/>
            <person name="Vijayakumar V."/>
            <person name="Gluck-Thaler E."/>
            <person name="Korotkin H.B."/>
            <person name="Matheny P.B."/>
            <person name="Slot J.C."/>
        </authorList>
    </citation>
    <scope>NUCLEOTIDE SEQUENCE [LARGE SCALE GENOMIC DNA]</scope>
    <source>
        <strain evidence="2 3">SRW20</strain>
    </source>
</reference>
<dbReference type="Pfam" id="PF12697">
    <property type="entry name" value="Abhydrolase_6"/>
    <property type="match status" value="1"/>
</dbReference>
<dbReference type="EMBL" id="NHYE01001423">
    <property type="protein sequence ID" value="PPQ95528.1"/>
    <property type="molecule type" value="Genomic_DNA"/>
</dbReference>
<proteinExistence type="predicted"/>
<organism evidence="2 3">
    <name type="scientific">Gymnopilus dilepis</name>
    <dbReference type="NCBI Taxonomy" id="231916"/>
    <lineage>
        <taxon>Eukaryota</taxon>
        <taxon>Fungi</taxon>
        <taxon>Dikarya</taxon>
        <taxon>Basidiomycota</taxon>
        <taxon>Agaricomycotina</taxon>
        <taxon>Agaricomycetes</taxon>
        <taxon>Agaricomycetidae</taxon>
        <taxon>Agaricales</taxon>
        <taxon>Agaricineae</taxon>
        <taxon>Hymenogastraceae</taxon>
        <taxon>Gymnopilus</taxon>
    </lineage>
</organism>
<dbReference type="SUPFAM" id="SSF53474">
    <property type="entry name" value="alpha/beta-Hydrolases"/>
    <property type="match status" value="1"/>
</dbReference>
<dbReference type="Proteomes" id="UP000284706">
    <property type="component" value="Unassembled WGS sequence"/>
</dbReference>
<comment type="caution">
    <text evidence="2">The sequence shown here is derived from an EMBL/GenBank/DDBJ whole genome shotgun (WGS) entry which is preliminary data.</text>
</comment>
<feature type="domain" description="AB hydrolase-1" evidence="1">
    <location>
        <begin position="133"/>
        <end position="428"/>
    </location>
</feature>
<evidence type="ECO:0000313" key="3">
    <source>
        <dbReference type="Proteomes" id="UP000284706"/>
    </source>
</evidence>
<evidence type="ECO:0000313" key="2">
    <source>
        <dbReference type="EMBL" id="PPQ95528.1"/>
    </source>
</evidence>
<dbReference type="OrthoDB" id="94039at2759"/>
<dbReference type="AlphaFoldDB" id="A0A409XXP1"/>
<dbReference type="InterPro" id="IPR033124">
    <property type="entry name" value="Ser_caboxypep_his_AS"/>
</dbReference>
<dbReference type="InParanoid" id="A0A409XXP1"/>
<dbReference type="STRING" id="231916.A0A409XXP1"/>
<dbReference type="PROSITE" id="PS00560">
    <property type="entry name" value="CARBOXYPEPT_SER_HIS"/>
    <property type="match status" value="1"/>
</dbReference>
<dbReference type="InterPro" id="IPR000073">
    <property type="entry name" value="AB_hydrolase_1"/>
</dbReference>
<evidence type="ECO:0000259" key="1">
    <source>
        <dbReference type="Pfam" id="PF12697"/>
    </source>
</evidence>
<sequence>MKPNAYPRPTPYTWEKVDVRNPLPIFPPPEPLAYPSLPSPPRRPIFNAPYTLSTHIFPACYLRTTRPVPVPKPPPVNATKEERRRILKETEAGLTSMRTLKDTDGYPVVLWNCVNRYVKNGLDSGNRTGVTLFFAHANGFPKEIWEPTLAHLLASPIANVIDEIWLWESIQHGDAGLINAPNASGLFDWMDNGRDISNFFLHYLPSAATDAKLPTFLTRVPRQESEFRSKQGFSDRKLIAIGHSYGGCTSTLAASFFPALFDTLILVDPVIVQPFDHAKQEKTNGYVGGALSRRETWASREEALESFRSNPFFAAWDPEVLKIYVECGLYTTTLPDGTPIARLKMPGVQEAIVFSEIHTESEAFDRLSRLDDRIALRWIMPGKPGSRELGLPGSTQRRVWVRTTNVSNTKILGGGHLIPQEAPKELADDLNEYLLERLSNHSALRARANL</sequence>